<evidence type="ECO:0000313" key="2">
    <source>
        <dbReference type="EMBL" id="PHO19908.1"/>
    </source>
</evidence>
<dbReference type="eggNOG" id="COG4701">
    <property type="taxonomic scope" value="Bacteria"/>
</dbReference>
<evidence type="ECO:0000313" key="3">
    <source>
        <dbReference type="EMBL" id="TYA38527.1"/>
    </source>
</evidence>
<dbReference type="Proteomes" id="UP000226080">
    <property type="component" value="Unassembled WGS sequence"/>
</dbReference>
<reference evidence="2 5" key="2">
    <citation type="submission" date="2017-10" db="EMBL/GenBank/DDBJ databases">
        <title>Draft genome sequences of Aggregatibacter actinomycetemcomitans strains 310a and 310b.</title>
        <authorList>
            <person name="May A.C."/>
            <person name="Ohta H."/>
            <person name="Maeda H."/>
            <person name="Kokeguchi S."/>
            <person name="Cugini C."/>
        </authorList>
    </citation>
    <scope>NUCLEOTIDE SEQUENCE [LARGE SCALE GENOMIC DNA]</scope>
    <source>
        <strain evidence="2 5">310b</strain>
    </source>
</reference>
<gene>
    <name evidence="1" type="ORF">ACT75_05555</name>
    <name evidence="2" type="ORF">CQR80_09550</name>
    <name evidence="3" type="ORF">FXB79_08515</name>
</gene>
<dbReference type="GeneID" id="77211066"/>
<dbReference type="KEGG" id="aact:ACT75_05555"/>
<reference evidence="1 4" key="1">
    <citation type="submission" date="2015-10" db="EMBL/GenBank/DDBJ databases">
        <title>Tn-seq of a polymicrobial infection.</title>
        <authorList>
            <person name="Stacy A."/>
            <person name="Rumbaugh K.P."/>
            <person name="Whiteley M."/>
        </authorList>
    </citation>
    <scope>NUCLEOTIDE SEQUENCE [LARGE SCALE GENOMIC DNA]</scope>
    <source>
        <strain evidence="1 4">624</strain>
    </source>
</reference>
<accession>A0A142G048</accession>
<dbReference type="AlphaFoldDB" id="A0A142G048"/>
<organism evidence="3 6">
    <name type="scientific">Aggregatibacter actinomycetemcomitans</name>
    <name type="common">Actinobacillus actinomycetemcomitans</name>
    <name type="synonym">Haemophilus actinomycetemcomitans</name>
    <dbReference type="NCBI Taxonomy" id="714"/>
    <lineage>
        <taxon>Bacteria</taxon>
        <taxon>Pseudomonadati</taxon>
        <taxon>Pseudomonadota</taxon>
        <taxon>Gammaproteobacteria</taxon>
        <taxon>Pasteurellales</taxon>
        <taxon>Pasteurellaceae</taxon>
        <taxon>Aggregatibacter</taxon>
    </lineage>
</organism>
<dbReference type="OrthoDB" id="5683143at2"/>
<protein>
    <submittedName>
        <fullName evidence="3">DUF721 domain-containing protein</fullName>
    </submittedName>
</protein>
<dbReference type="EMBL" id="PCGW01000021">
    <property type="protein sequence ID" value="PHO19908.1"/>
    <property type="molecule type" value="Genomic_DNA"/>
</dbReference>
<keyword evidence="5" id="KW-1185">Reference proteome</keyword>
<dbReference type="Proteomes" id="UP000323012">
    <property type="component" value="Unassembled WGS sequence"/>
</dbReference>
<proteinExistence type="predicted"/>
<evidence type="ECO:0000313" key="6">
    <source>
        <dbReference type="Proteomes" id="UP000323012"/>
    </source>
</evidence>
<dbReference type="RefSeq" id="WP_005544590.1">
    <property type="nucleotide sequence ID" value="NZ_CP012958.1"/>
</dbReference>
<evidence type="ECO:0000313" key="4">
    <source>
        <dbReference type="Proteomes" id="UP000072236"/>
    </source>
</evidence>
<dbReference type="Proteomes" id="UP000072236">
    <property type="component" value="Chromosome"/>
</dbReference>
<reference evidence="3 6" key="3">
    <citation type="submission" date="2019-08" db="EMBL/GenBank/DDBJ databases">
        <title>Whole genome sequencing of Aggregatibacter actinomycetemcomitans cultured from blood stream infections in Denmark reveals a novel phylogenetic lineage expressing serotype a membrane O polysaccharide.</title>
        <authorList>
            <person name="Nedergaard S."/>
            <person name="Kobel C.M."/>
            <person name="Nielsen M.B."/>
            <person name="Moeller R.T."/>
            <person name="Jensen A.B."/>
            <person name="Noerskov-Lauritsen N."/>
        </authorList>
    </citation>
    <scope>NUCLEOTIDE SEQUENCE [LARGE SCALE GENOMIC DNA]</scope>
    <source>
        <strain evidence="3 6">PN_563</strain>
    </source>
</reference>
<dbReference type="InterPro" id="IPR007922">
    <property type="entry name" value="DciA-like"/>
</dbReference>
<name>A0A142G048_AGGAC</name>
<dbReference type="EMBL" id="CP012959">
    <property type="protein sequence ID" value="AMQ94028.1"/>
    <property type="molecule type" value="Genomic_DNA"/>
</dbReference>
<dbReference type="EMBL" id="VSED01000023">
    <property type="protein sequence ID" value="TYA38527.1"/>
    <property type="molecule type" value="Genomic_DNA"/>
</dbReference>
<evidence type="ECO:0000313" key="1">
    <source>
        <dbReference type="EMBL" id="AMQ94028.1"/>
    </source>
</evidence>
<evidence type="ECO:0000313" key="5">
    <source>
        <dbReference type="Proteomes" id="UP000226080"/>
    </source>
</evidence>
<sequence length="103" mass="12255">MRYQKPVNIQTLLQDSPLAKIVQKGIRLNELNQQVNGFFPPEFKDLYRIANIEQNSLRIEVANAMVRQSFLFRQRELLRLIQQHLPEITQLTFYINPEFRRGA</sequence>
<dbReference type="Pfam" id="PF05258">
    <property type="entry name" value="DciA"/>
    <property type="match status" value="1"/>
</dbReference>